<name>A0A7S4EH04_9STRA</name>
<organism evidence="1">
    <name type="scientific">Pseudo-nitzschia australis</name>
    <dbReference type="NCBI Taxonomy" id="44445"/>
    <lineage>
        <taxon>Eukaryota</taxon>
        <taxon>Sar</taxon>
        <taxon>Stramenopiles</taxon>
        <taxon>Ochrophyta</taxon>
        <taxon>Bacillariophyta</taxon>
        <taxon>Bacillariophyceae</taxon>
        <taxon>Bacillariophycidae</taxon>
        <taxon>Bacillariales</taxon>
        <taxon>Bacillariaceae</taxon>
        <taxon>Pseudo-nitzschia</taxon>
    </lineage>
</organism>
<evidence type="ECO:0000313" key="1">
    <source>
        <dbReference type="EMBL" id="CAE0713439.1"/>
    </source>
</evidence>
<protein>
    <submittedName>
        <fullName evidence="1">Uncharacterized protein</fullName>
    </submittedName>
</protein>
<proteinExistence type="predicted"/>
<reference evidence="1" key="1">
    <citation type="submission" date="2021-01" db="EMBL/GenBank/DDBJ databases">
        <authorList>
            <person name="Corre E."/>
            <person name="Pelletier E."/>
            <person name="Niang G."/>
            <person name="Scheremetjew M."/>
            <person name="Finn R."/>
            <person name="Kale V."/>
            <person name="Holt S."/>
            <person name="Cochrane G."/>
            <person name="Meng A."/>
            <person name="Brown T."/>
            <person name="Cohen L."/>
        </authorList>
    </citation>
    <scope>NUCLEOTIDE SEQUENCE</scope>
    <source>
        <strain evidence="1">10249 10 AB</strain>
    </source>
</reference>
<accession>A0A7S4EH04</accession>
<dbReference type="AlphaFoldDB" id="A0A7S4EH04"/>
<dbReference type="EMBL" id="HBIX01007969">
    <property type="protein sequence ID" value="CAE0713439.1"/>
    <property type="molecule type" value="Transcribed_RNA"/>
</dbReference>
<sequence length="101" mass="11479">MTRNTPNNGTYAFKKTVTEEEKNKLEKQTRKIVVHLQNSLGGLKFLMYDNLSVMEQIVQGTTLNAIGRVQGTSPQLRFQSVETITQSATSTLICFTPWQLW</sequence>
<gene>
    <name evidence="1" type="ORF">PAUS00366_LOCUS6191</name>
</gene>